<dbReference type="SUPFAM" id="SSF48239">
    <property type="entry name" value="Terpenoid cyclases/Protein prenyltransferases"/>
    <property type="match status" value="1"/>
</dbReference>
<gene>
    <name evidence="5" type="ORF">PYTT_0690</name>
</gene>
<dbReference type="InterPro" id="IPR011626">
    <property type="entry name" value="Alpha-macroglobulin_TED"/>
</dbReference>
<dbReference type="InterPro" id="IPR011625">
    <property type="entry name" value="A2M_N_BRD"/>
</dbReference>
<evidence type="ECO:0000259" key="3">
    <source>
        <dbReference type="SMART" id="SM01359"/>
    </source>
</evidence>
<dbReference type="InterPro" id="IPR051802">
    <property type="entry name" value="YfhM-like"/>
</dbReference>
<dbReference type="CDD" id="cd02891">
    <property type="entry name" value="A2M_like"/>
    <property type="match status" value="1"/>
</dbReference>
<dbReference type="PANTHER" id="PTHR40094">
    <property type="entry name" value="ALPHA-2-MACROGLOBULIN HOMOLOG"/>
    <property type="match status" value="1"/>
</dbReference>
<dbReference type="InterPro" id="IPR047565">
    <property type="entry name" value="Alpha-macroglob_thiol-ester_cl"/>
</dbReference>
<dbReference type="Gene3D" id="1.50.10.20">
    <property type="match status" value="1"/>
</dbReference>
<dbReference type="SMART" id="SM01360">
    <property type="entry name" value="A2M"/>
    <property type="match status" value="1"/>
</dbReference>
<dbReference type="Pfam" id="PF01835">
    <property type="entry name" value="MG2"/>
    <property type="match status" value="1"/>
</dbReference>
<evidence type="ECO:0000313" key="6">
    <source>
        <dbReference type="Proteomes" id="UP000176204"/>
    </source>
</evidence>
<comment type="similarity">
    <text evidence="1">Belongs to the protease inhibitor I39 (alpha-2-macroglobulin) family. Bacterial alpha-2-macroglobulin subfamily.</text>
</comment>
<dbReference type="GO" id="GO:0004866">
    <property type="term" value="F:endopeptidase inhibitor activity"/>
    <property type="evidence" value="ECO:0007669"/>
    <property type="project" value="InterPro"/>
</dbReference>
<dbReference type="InterPro" id="IPR002890">
    <property type="entry name" value="MG2"/>
</dbReference>
<name>A0A1C7PAN5_9BACT</name>
<dbReference type="InterPro" id="IPR041246">
    <property type="entry name" value="Bact_MG10"/>
</dbReference>
<dbReference type="Proteomes" id="UP000176204">
    <property type="component" value="Chromosome I"/>
</dbReference>
<dbReference type="InterPro" id="IPR008930">
    <property type="entry name" value="Terpenoid_cyclase/PrenylTrfase"/>
</dbReference>
<feature type="region of interest" description="Disordered" evidence="2">
    <location>
        <begin position="715"/>
        <end position="741"/>
    </location>
</feature>
<feature type="domain" description="Alpha-2-macroglobulin" evidence="4">
    <location>
        <begin position="1369"/>
        <end position="1458"/>
    </location>
</feature>
<dbReference type="Pfam" id="PF07678">
    <property type="entry name" value="TED_complement"/>
    <property type="match status" value="1"/>
</dbReference>
<protein>
    <submittedName>
        <fullName evidence="5">Terpenoid cyclases/protein prenyltransferase alpha-alpha toroid</fullName>
    </submittedName>
</protein>
<evidence type="ECO:0000259" key="4">
    <source>
        <dbReference type="SMART" id="SM01360"/>
    </source>
</evidence>
<dbReference type="Pfam" id="PF17973">
    <property type="entry name" value="bMG10"/>
    <property type="match status" value="1"/>
</dbReference>
<dbReference type="SMART" id="SM01419">
    <property type="entry name" value="Thiol-ester_cl"/>
    <property type="match status" value="1"/>
</dbReference>
<keyword evidence="5" id="KW-0808">Transferase</keyword>
<dbReference type="Gene3D" id="2.60.40.1930">
    <property type="match status" value="1"/>
</dbReference>
<evidence type="ECO:0000313" key="5">
    <source>
        <dbReference type="EMBL" id="SEH78007.1"/>
    </source>
</evidence>
<dbReference type="PANTHER" id="PTHR40094:SF1">
    <property type="entry name" value="UBIQUITIN DOMAIN-CONTAINING PROTEIN"/>
    <property type="match status" value="1"/>
</dbReference>
<dbReference type="RefSeq" id="WP_067776919.1">
    <property type="nucleotide sequence ID" value="NZ_LIGX01000032.1"/>
</dbReference>
<dbReference type="GO" id="GO:0016740">
    <property type="term" value="F:transferase activity"/>
    <property type="evidence" value="ECO:0007669"/>
    <property type="project" value="UniProtKB-KW"/>
</dbReference>
<keyword evidence="6" id="KW-1185">Reference proteome</keyword>
<dbReference type="STRING" id="1679444.PYTT_0690"/>
<dbReference type="Pfam" id="PF07703">
    <property type="entry name" value="A2M_BRD"/>
    <property type="match status" value="1"/>
</dbReference>
<feature type="domain" description="Alpha-2-macroglobulin bait region" evidence="3">
    <location>
        <begin position="1114"/>
        <end position="1258"/>
    </location>
</feature>
<evidence type="ECO:0000256" key="1">
    <source>
        <dbReference type="ARBA" id="ARBA00010556"/>
    </source>
</evidence>
<dbReference type="Pfam" id="PF00207">
    <property type="entry name" value="A2M"/>
    <property type="match status" value="1"/>
</dbReference>
<evidence type="ECO:0000256" key="2">
    <source>
        <dbReference type="SAM" id="MobiDB-lite"/>
    </source>
</evidence>
<dbReference type="GO" id="GO:0005615">
    <property type="term" value="C:extracellular space"/>
    <property type="evidence" value="ECO:0007669"/>
    <property type="project" value="InterPro"/>
</dbReference>
<feature type="region of interest" description="Disordered" evidence="2">
    <location>
        <begin position="1219"/>
        <end position="1241"/>
    </location>
</feature>
<dbReference type="KEGG" id="agl:PYTT_0690"/>
<dbReference type="SMART" id="SM01359">
    <property type="entry name" value="A2M_N_2"/>
    <property type="match status" value="1"/>
</dbReference>
<reference evidence="6" key="1">
    <citation type="submission" date="2016-09" db="EMBL/GenBank/DDBJ databases">
        <authorList>
            <person name="Koehorst J."/>
        </authorList>
    </citation>
    <scope>NUCLEOTIDE SEQUENCE [LARGE SCALE GENOMIC DNA]</scope>
</reference>
<proteinExistence type="inferred from homology"/>
<dbReference type="EMBL" id="LT629973">
    <property type="protein sequence ID" value="SEH78007.1"/>
    <property type="molecule type" value="Genomic_DNA"/>
</dbReference>
<sequence>MNAFSLLLLPLHLLSGATTPPSYGEKEPVPTVCADTGQWNRNGREAIITFPEALIERSEIYATPAPRATIRGKRTTAPQPELQWTDQDTLTVQFDGSFPAAEPWTVSLPEGTTYLSGKPVQPLEWTVHTPPVRLDAERFTNDDASCRILVFGGHLTDTPEKEWPREALSLSPDAPLQYTYRSQDGKKIKGIARPVCKGGEWPERHRERLSHMPGYNELPPGAVLPGVVCVQPEQPLDLDQEWEFTCRHLPGHRRIYADFHPSSSMSIYPCHLSADSLSLTYNQEDTGSSLIPAYPVMELRMNADFRKEDIPGIFNNSLRIFVDGQEAQQADKVNTKTLVHNGKRIDLELLPSGADLITPEIVYLDGNNYHDITQTDRISRTTDTIAIRIHSEDELPVEIRLQAGLKALYGRTLPTGQAMTLRCVPASPHVILRPKQAHIFASGFPHEISVASHGMQEITLRAGRIEPGDAIRAMLLYLQDQDISEHNGQWYKTCRLARLLIQKSINRTTPFAPLRHILDTTVEQTIDKSTEDLRETWNRKTAFLNAALPATQEHTRRWQPSPITAPLDLKTEIRNISLDRMQNGRPAPGMYLIDAQGAPSSFLWQSILPITTDATLASYLLDSGRHRDRTLVQITDLGAFWLPDENTLHVVAFSVASGTVRNEARITAYDRNGTVLGTGITRQGSTKLAMSQPDQTAWLLVEHGNDYALIPCLEPPFDRPSESTEPEATAKPAQPQAPELKRSLMTFTDRPVYRPGETVHLKAIMRGWKQDRCLPLPPTPATFTLYGNERQILREKTVTWSEFGTCDLSFNLPEEETGTFRYTFTFPKTPGIAAGQNSTLFSDEADYEDNISVEEYRRNAFEPKAELTAEPINPKKAHIRVEAIDFSGVPVAGANTRLIMKTYSSYFDAGEYRRYSFSHPDKERKATDETETVVLGKDGTGSIDMPIRPNGVTSLSLRAEITNNREETVTATARTIVYPTEFMAGLHAEPRFYRPGNKASLKLVCTDTKGKGWTHDEQIRLTVTRTEYVKTTDAAGIQKREPRVVHVLNDTVTVRAARNTPGQQGGTDYGFIPPHPGEYTITATWTDRFGNTASSQTTTRLFTENSIYRPKNNLSFRCASAAVAQGQPIPLIFDDPVEGELIVFIHSLKQTASRIVTVPPGTRKIEIPMDATNEPNVEVTVLKIAPPDATGLPVISKGSCNINIEQTARKLQISLNAPETAVRPGSETTVSGQALEPDGSPSQAEITLYVEDEGALSIRPYRNPDPLAHFTPHHTAFRPSFGYPSHSSYIMPGLATWNSYTRGANNNNPLALHPLPSLHLGSRDLPLFNMYFGEGIDLGTSFGSGGMGFGSEQAGGAYLRTRTDFRPCAFWKADIRTDEQGRFSATFTTPDTLTRYRVIAVAVGKGDRFGSATANYTANQELMLTAGTPFFMSTGDKLTLPVTVVNNSDKNGTWNISLQGGATQQISLKANSQTTVNFDIEATAEGAKTLQWTALPADEQGTSAASRSDAVEGSFDIIHPAPSLRETHYLVLDGSHSTIDPGRLVSDELGASERGKISLKLSASPYLHLLGDVDYLLQYPYGCVEQTASATLPWILFDLLQPLNGTARNISREQARKTMQTGIGRILSRQNKDGGFAYWQKGDASSQWSPYALLILRLAKETGADIPGQTLERGYDYLRKSPYDHGSEHQAMAAYVLALAGKSDNIPLRNAMEHLKDTSRTARLYLALALLQTPDDGTRNQAETLLGMQHNATHAEYYPEADEALLFMIAMKLRPEQAHAAFLDWRKTATQNLHRNTWNSGWNLIALHAYDRMHRNEPKNGRIELRSLDGASRLDLGTGTIARSWKTEPERTAVRNLGISAKHLSGSPVYAILEIEAKPENTEYPGVTEKGLTVTRVYETLDSEGRWKPTDSFRVGDTVRVTLTCSKQQRALRYLAMEDCLPSCMEAVNPALSSQAIASPDEPARSTATSTAIDHREYLKNRVRVFATRWNAGNTLHMSYLARVVRAGTATAPPAKAELMYEPQVYGLSPNKRITVSPR</sequence>
<accession>A0A1C7PAN5</accession>
<organism evidence="5 6">
    <name type="scientific">Akkermansia glycaniphila</name>
    <dbReference type="NCBI Taxonomy" id="1679444"/>
    <lineage>
        <taxon>Bacteria</taxon>
        <taxon>Pseudomonadati</taxon>
        <taxon>Verrucomicrobiota</taxon>
        <taxon>Verrucomicrobiia</taxon>
        <taxon>Verrucomicrobiales</taxon>
        <taxon>Akkermansiaceae</taxon>
        <taxon>Akkermansia</taxon>
    </lineage>
</organism>
<dbReference type="OrthoDB" id="9767116at2"/>
<dbReference type="InterPro" id="IPR001599">
    <property type="entry name" value="Macroglobln_a2"/>
</dbReference>